<dbReference type="Pfam" id="PF00440">
    <property type="entry name" value="TetR_N"/>
    <property type="match status" value="1"/>
</dbReference>
<dbReference type="InterPro" id="IPR050109">
    <property type="entry name" value="HTH-type_TetR-like_transc_reg"/>
</dbReference>
<evidence type="ECO:0000256" key="2">
    <source>
        <dbReference type="ARBA" id="ARBA00023125"/>
    </source>
</evidence>
<evidence type="ECO:0000256" key="4">
    <source>
        <dbReference type="PROSITE-ProRule" id="PRU00335"/>
    </source>
</evidence>
<proteinExistence type="predicted"/>
<name>A0ABW1KE12_9ACTN</name>
<dbReference type="SUPFAM" id="SSF46689">
    <property type="entry name" value="Homeodomain-like"/>
    <property type="match status" value="1"/>
</dbReference>
<feature type="domain" description="HTH tetR-type" evidence="6">
    <location>
        <begin position="13"/>
        <end position="73"/>
    </location>
</feature>
<comment type="caution">
    <text evidence="7">The sequence shown here is derived from an EMBL/GenBank/DDBJ whole genome shotgun (WGS) entry which is preliminary data.</text>
</comment>
<dbReference type="EMBL" id="JBHSPR010000029">
    <property type="protein sequence ID" value="MFC6020016.1"/>
    <property type="molecule type" value="Genomic_DNA"/>
</dbReference>
<dbReference type="Proteomes" id="UP001596203">
    <property type="component" value="Unassembled WGS sequence"/>
</dbReference>
<dbReference type="InterPro" id="IPR023772">
    <property type="entry name" value="DNA-bd_HTH_TetR-type_CS"/>
</dbReference>
<organism evidence="7 8">
    <name type="scientific">Plantactinospora solaniradicis</name>
    <dbReference type="NCBI Taxonomy" id="1723736"/>
    <lineage>
        <taxon>Bacteria</taxon>
        <taxon>Bacillati</taxon>
        <taxon>Actinomycetota</taxon>
        <taxon>Actinomycetes</taxon>
        <taxon>Micromonosporales</taxon>
        <taxon>Micromonosporaceae</taxon>
        <taxon>Plantactinospora</taxon>
    </lineage>
</organism>
<evidence type="ECO:0000256" key="1">
    <source>
        <dbReference type="ARBA" id="ARBA00023015"/>
    </source>
</evidence>
<dbReference type="InterPro" id="IPR001647">
    <property type="entry name" value="HTH_TetR"/>
</dbReference>
<gene>
    <name evidence="7" type="ORF">ACFP2T_27950</name>
</gene>
<dbReference type="Gene3D" id="1.10.10.60">
    <property type="entry name" value="Homeodomain-like"/>
    <property type="match status" value="1"/>
</dbReference>
<evidence type="ECO:0000256" key="5">
    <source>
        <dbReference type="SAM" id="MobiDB-lite"/>
    </source>
</evidence>
<keyword evidence="2 4" id="KW-0238">DNA-binding</keyword>
<dbReference type="InterPro" id="IPR009057">
    <property type="entry name" value="Homeodomain-like_sf"/>
</dbReference>
<keyword evidence="1" id="KW-0805">Transcription regulation</keyword>
<evidence type="ECO:0000313" key="8">
    <source>
        <dbReference type="Proteomes" id="UP001596203"/>
    </source>
</evidence>
<dbReference type="PRINTS" id="PR00455">
    <property type="entry name" value="HTHTETR"/>
</dbReference>
<dbReference type="RefSeq" id="WP_377426667.1">
    <property type="nucleotide sequence ID" value="NZ_JBHSPR010000029.1"/>
</dbReference>
<dbReference type="PANTHER" id="PTHR30055:SF234">
    <property type="entry name" value="HTH-TYPE TRANSCRIPTIONAL REGULATOR BETI"/>
    <property type="match status" value="1"/>
</dbReference>
<protein>
    <submittedName>
        <fullName evidence="7">TetR/AcrR family transcriptional regulator</fullName>
    </submittedName>
</protein>
<dbReference type="PANTHER" id="PTHR30055">
    <property type="entry name" value="HTH-TYPE TRANSCRIPTIONAL REGULATOR RUTR"/>
    <property type="match status" value="1"/>
</dbReference>
<evidence type="ECO:0000256" key="3">
    <source>
        <dbReference type="ARBA" id="ARBA00023163"/>
    </source>
</evidence>
<keyword evidence="3" id="KW-0804">Transcription</keyword>
<dbReference type="PROSITE" id="PS50977">
    <property type="entry name" value="HTH_TETR_2"/>
    <property type="match status" value="1"/>
</dbReference>
<feature type="DNA-binding region" description="H-T-H motif" evidence="4">
    <location>
        <begin position="36"/>
        <end position="55"/>
    </location>
</feature>
<evidence type="ECO:0000259" key="6">
    <source>
        <dbReference type="PROSITE" id="PS50977"/>
    </source>
</evidence>
<dbReference type="PROSITE" id="PS01081">
    <property type="entry name" value="HTH_TETR_1"/>
    <property type="match status" value="1"/>
</dbReference>
<reference evidence="8" key="1">
    <citation type="journal article" date="2019" name="Int. J. Syst. Evol. Microbiol.">
        <title>The Global Catalogue of Microorganisms (GCM) 10K type strain sequencing project: providing services to taxonomists for standard genome sequencing and annotation.</title>
        <authorList>
            <consortium name="The Broad Institute Genomics Platform"/>
            <consortium name="The Broad Institute Genome Sequencing Center for Infectious Disease"/>
            <person name="Wu L."/>
            <person name="Ma J."/>
        </authorList>
    </citation>
    <scope>NUCLEOTIDE SEQUENCE [LARGE SCALE GENOMIC DNA]</scope>
    <source>
        <strain evidence="8">ZS-35-S2</strain>
    </source>
</reference>
<feature type="region of interest" description="Disordered" evidence="5">
    <location>
        <begin position="211"/>
        <end position="231"/>
    </location>
</feature>
<accession>A0ABW1KE12</accession>
<evidence type="ECO:0000313" key="7">
    <source>
        <dbReference type="EMBL" id="MFC6020016.1"/>
    </source>
</evidence>
<keyword evidence="8" id="KW-1185">Reference proteome</keyword>
<dbReference type="Gene3D" id="1.10.357.10">
    <property type="entry name" value="Tetracycline Repressor, domain 2"/>
    <property type="match status" value="1"/>
</dbReference>
<sequence>MDEPRGLRERKRQRTHDALSEAAISLFLRHGYDQVSVADVAAAAEVSKPTLFKYFPSKEDLVLHRILDHRGEAARVVRDRSPGEAPLAALRRHFLAGLDRRDPVTGLNDHPEVLAFHGMVFGTPSLAARVAQYATHDEEALAEALAEAAPAADALDARLAASQIVAVQRVLARENWRRLTEGRTAAEVHADAVTAADHAFDLLAGGLTGYAEPGGARTDDVGPPGRPTGGR</sequence>